<protein>
    <recommendedName>
        <fullName evidence="7">LRRCT domain-containing protein</fullName>
    </recommendedName>
</protein>
<feature type="compositionally biased region" description="Low complexity" evidence="4">
    <location>
        <begin position="438"/>
        <end position="476"/>
    </location>
</feature>
<evidence type="ECO:0000256" key="1">
    <source>
        <dbReference type="ARBA" id="ARBA00022614"/>
    </source>
</evidence>
<feature type="region of interest" description="Disordered" evidence="4">
    <location>
        <begin position="596"/>
        <end position="635"/>
    </location>
</feature>
<evidence type="ECO:0000256" key="3">
    <source>
        <dbReference type="ARBA" id="ARBA00022737"/>
    </source>
</evidence>
<evidence type="ECO:0000313" key="8">
    <source>
        <dbReference type="EMBL" id="KAL2079411.1"/>
    </source>
</evidence>
<evidence type="ECO:0000256" key="4">
    <source>
        <dbReference type="SAM" id="MobiDB-lite"/>
    </source>
</evidence>
<dbReference type="Pfam" id="PF13855">
    <property type="entry name" value="LRR_8"/>
    <property type="match status" value="1"/>
</dbReference>
<dbReference type="InterPro" id="IPR003591">
    <property type="entry name" value="Leu-rich_rpt_typical-subtyp"/>
</dbReference>
<dbReference type="PROSITE" id="PS51450">
    <property type="entry name" value="LRR"/>
    <property type="match status" value="1"/>
</dbReference>
<keyword evidence="1" id="KW-0433">Leucine-rich repeat</keyword>
<evidence type="ECO:0000313" key="9">
    <source>
        <dbReference type="Proteomes" id="UP001591681"/>
    </source>
</evidence>
<feature type="chain" id="PRO_5044759610" description="LRRCT domain-containing protein" evidence="6">
    <location>
        <begin position="21"/>
        <end position="788"/>
    </location>
</feature>
<feature type="transmembrane region" description="Helical" evidence="5">
    <location>
        <begin position="500"/>
        <end position="528"/>
    </location>
</feature>
<feature type="region of interest" description="Disordered" evidence="4">
    <location>
        <begin position="438"/>
        <end position="485"/>
    </location>
</feature>
<comment type="caution">
    <text evidence="8">The sequence shown here is derived from an EMBL/GenBank/DDBJ whole genome shotgun (WGS) entry which is preliminary data.</text>
</comment>
<reference evidence="8 9" key="1">
    <citation type="submission" date="2024-09" db="EMBL/GenBank/DDBJ databases">
        <title>A chromosome-level genome assembly of Gray's grenadier anchovy, Coilia grayii.</title>
        <authorList>
            <person name="Fu Z."/>
        </authorList>
    </citation>
    <scope>NUCLEOTIDE SEQUENCE [LARGE SCALE GENOMIC DNA]</scope>
    <source>
        <strain evidence="8">G4</strain>
        <tissue evidence="8">Muscle</tissue>
    </source>
</reference>
<feature type="compositionally biased region" description="Basic and acidic residues" evidence="4">
    <location>
        <begin position="602"/>
        <end position="628"/>
    </location>
</feature>
<gene>
    <name evidence="8" type="ORF">ACEWY4_025155</name>
</gene>
<proteinExistence type="predicted"/>
<dbReference type="SUPFAM" id="SSF52058">
    <property type="entry name" value="L domain-like"/>
    <property type="match status" value="1"/>
</dbReference>
<keyword evidence="9" id="KW-1185">Reference proteome</keyword>
<dbReference type="AlphaFoldDB" id="A0ABD1IYI8"/>
<evidence type="ECO:0000256" key="2">
    <source>
        <dbReference type="ARBA" id="ARBA00022729"/>
    </source>
</evidence>
<evidence type="ECO:0000256" key="5">
    <source>
        <dbReference type="SAM" id="Phobius"/>
    </source>
</evidence>
<dbReference type="PANTHER" id="PTHR24366:SF158">
    <property type="entry name" value="PLATELET GLYCOPROTEIN IB ALPHA CHAIN-LIKE-RELATED"/>
    <property type="match status" value="1"/>
</dbReference>
<dbReference type="InterPro" id="IPR001611">
    <property type="entry name" value="Leu-rich_rpt"/>
</dbReference>
<dbReference type="PANTHER" id="PTHR24366">
    <property type="entry name" value="IG(IMMUNOGLOBULIN) AND LRR(LEUCINE RICH REPEAT) DOMAINS"/>
    <property type="match status" value="1"/>
</dbReference>
<organism evidence="8 9">
    <name type="scientific">Coilia grayii</name>
    <name type="common">Gray's grenadier anchovy</name>
    <dbReference type="NCBI Taxonomy" id="363190"/>
    <lineage>
        <taxon>Eukaryota</taxon>
        <taxon>Metazoa</taxon>
        <taxon>Chordata</taxon>
        <taxon>Craniata</taxon>
        <taxon>Vertebrata</taxon>
        <taxon>Euteleostomi</taxon>
        <taxon>Actinopterygii</taxon>
        <taxon>Neopterygii</taxon>
        <taxon>Teleostei</taxon>
        <taxon>Clupei</taxon>
        <taxon>Clupeiformes</taxon>
        <taxon>Clupeoidei</taxon>
        <taxon>Engraulidae</taxon>
        <taxon>Coilinae</taxon>
        <taxon>Coilia</taxon>
    </lineage>
</organism>
<evidence type="ECO:0000256" key="6">
    <source>
        <dbReference type="SAM" id="SignalP"/>
    </source>
</evidence>
<sequence>MELLCAVLLFLPLLLPGVMANTCRSDKDKENRNRVSCGGMSLSSVPATIDPGTMILNLTQNLFTSLNWGAYTGFPSLHTLELSQNRIAILEGSGTVLGELAVLHLSNNLLVEVGERAFASAPKLLEVYLRGNHLRSLHPSSFSGLPVLEILDLSRNRLTTLPAELLTQISSTALKTLDLEDNQIKLMPHNWFESKPDLPYVFLSKNPWLCLCDIGYLQVYLEDQEINVYVHTNPDSPNPLLDIENIPESVVCDHPPSLAKRVIRDLKEEEYCNKDLLSEPPPRAFGDLDIHQERIATTATAQMTTAVEEMTTAVKEITTKFDQITTTVDQMTTRVDQMTTTFSTTTAPVTTPMAAQHVITTPFAVLASTLQGRIMMWTLRWLESWTARHTWTESWTSRHEESFTWSSVSNWSDWSLFQLTTPNWPSKLPPDPITTSVVSTTTTAATTTTGSTSTSPSTPTSTTTSSSTPATPSRPTTLPPGEIFAGSHGERAGARVWCTWLFAGLLLLCLLSALGSCLLGLGLAWAYLNLYRPLARRVAKSADASAHIRLLDYHTKTDLDGAGGYGAALTPVDASGGVQATFRSVLFIAKKSEGEEVEEKEEEKKTEGEEQRGDGEEKKRRGEEEKNGEAVTGGAKLGITDVGAGLAVAKRRNQEVTEANGTENKEVFRKTLYRVFSCEEEIEGWRQVEEHWEEKRGMKDEGGEKDRRKRVSVIGGTEKKTRYSLILREEKAEEDSRAQERGGMEWLVGEWEMGGIGGRMNEGDWASLFSGMREDGRPLEDPSSVELV</sequence>
<dbReference type="Proteomes" id="UP001591681">
    <property type="component" value="Unassembled WGS sequence"/>
</dbReference>
<feature type="domain" description="LRRCT" evidence="7">
    <location>
        <begin position="206"/>
        <end position="273"/>
    </location>
</feature>
<feature type="region of interest" description="Disordered" evidence="4">
    <location>
        <begin position="769"/>
        <end position="788"/>
    </location>
</feature>
<feature type="signal peptide" evidence="6">
    <location>
        <begin position="1"/>
        <end position="20"/>
    </location>
</feature>
<keyword evidence="5" id="KW-1133">Transmembrane helix</keyword>
<dbReference type="Gene3D" id="3.80.10.10">
    <property type="entry name" value="Ribonuclease Inhibitor"/>
    <property type="match status" value="1"/>
</dbReference>
<dbReference type="EMBL" id="JBHFQA010000022">
    <property type="protein sequence ID" value="KAL2079411.1"/>
    <property type="molecule type" value="Genomic_DNA"/>
</dbReference>
<keyword evidence="5" id="KW-0472">Membrane</keyword>
<evidence type="ECO:0000259" key="7">
    <source>
        <dbReference type="SMART" id="SM00082"/>
    </source>
</evidence>
<keyword evidence="2 6" id="KW-0732">Signal</keyword>
<name>A0ABD1IYI8_9TELE</name>
<accession>A0ABD1IYI8</accession>
<keyword evidence="3" id="KW-0677">Repeat</keyword>
<dbReference type="InterPro" id="IPR032675">
    <property type="entry name" value="LRR_dom_sf"/>
</dbReference>
<dbReference type="SMART" id="SM00082">
    <property type="entry name" value="LRRCT"/>
    <property type="match status" value="1"/>
</dbReference>
<keyword evidence="5" id="KW-0812">Transmembrane</keyword>
<dbReference type="SMART" id="SM00369">
    <property type="entry name" value="LRR_TYP"/>
    <property type="match status" value="5"/>
</dbReference>
<dbReference type="InterPro" id="IPR000483">
    <property type="entry name" value="Cys-rich_flank_reg_C"/>
</dbReference>